<dbReference type="GO" id="GO:0071786">
    <property type="term" value="P:endoplasmic reticulum tubular network organization"/>
    <property type="evidence" value="ECO:0007669"/>
    <property type="project" value="TreeGrafter"/>
</dbReference>
<dbReference type="InterPro" id="IPR038077">
    <property type="entry name" value="Troponin_sf"/>
</dbReference>
<evidence type="ECO:0000256" key="9">
    <source>
        <dbReference type="SAM" id="Phobius"/>
    </source>
</evidence>
<dbReference type="Pfam" id="PF00992">
    <property type="entry name" value="Troponin"/>
    <property type="match status" value="1"/>
</dbReference>
<dbReference type="GO" id="GO:0006937">
    <property type="term" value="P:regulation of muscle contraction"/>
    <property type="evidence" value="ECO:0007669"/>
    <property type="project" value="UniProtKB-ARBA"/>
</dbReference>
<comment type="subcellular location">
    <subcellularLocation>
        <location evidence="2">Membrane</location>
        <topology evidence="2">Multi-pass membrane protein</topology>
    </subcellularLocation>
</comment>
<dbReference type="PANTHER" id="PTHR12703:SF4">
    <property type="entry name" value="TRANSMEMBRANE PROTEIN 33"/>
    <property type="match status" value="1"/>
</dbReference>
<dbReference type="GO" id="GO:0045214">
    <property type="term" value="P:sarcomere organization"/>
    <property type="evidence" value="ECO:0007669"/>
    <property type="project" value="UniProtKB-ARBA"/>
</dbReference>
<comment type="similarity">
    <text evidence="4">Belongs to the troponin T family.</text>
</comment>
<dbReference type="AlphaFoldDB" id="A0A8S1BSP4"/>
<feature type="region of interest" description="Disordered" evidence="8">
    <location>
        <begin position="332"/>
        <end position="366"/>
    </location>
</feature>
<feature type="compositionally biased region" description="Basic and acidic residues" evidence="8">
    <location>
        <begin position="403"/>
        <end position="448"/>
    </location>
</feature>
<evidence type="ECO:0000256" key="5">
    <source>
        <dbReference type="ARBA" id="ARBA00022692"/>
    </source>
</evidence>
<evidence type="ECO:0000256" key="4">
    <source>
        <dbReference type="ARBA" id="ARBA00008330"/>
    </source>
</evidence>
<dbReference type="FunFam" id="1.20.5.350:FF:000003">
    <property type="entry name" value="Troponin T isoform 5"/>
    <property type="match status" value="1"/>
</dbReference>
<feature type="compositionally biased region" description="Basic and acidic residues" evidence="8">
    <location>
        <begin position="332"/>
        <end position="341"/>
    </location>
</feature>
<feature type="compositionally biased region" description="Polar residues" evidence="8">
    <location>
        <begin position="451"/>
        <end position="481"/>
    </location>
</feature>
<dbReference type="SUPFAM" id="SSF90250">
    <property type="entry name" value="Troponin coil-coiled subunits"/>
    <property type="match status" value="1"/>
</dbReference>
<evidence type="ECO:0000256" key="7">
    <source>
        <dbReference type="ARBA" id="ARBA00023136"/>
    </source>
</evidence>
<proteinExistence type="inferred from homology"/>
<dbReference type="GO" id="GO:0016020">
    <property type="term" value="C:membrane"/>
    <property type="evidence" value="ECO:0007669"/>
    <property type="project" value="UniProtKB-SubCell"/>
</dbReference>
<keyword evidence="5 9" id="KW-0812">Transmembrane</keyword>
<feature type="transmembrane region" description="Helical" evidence="9">
    <location>
        <begin position="178"/>
        <end position="202"/>
    </location>
</feature>
<evidence type="ECO:0000256" key="1">
    <source>
        <dbReference type="ARBA" id="ARBA00003363"/>
    </source>
</evidence>
<evidence type="ECO:0000256" key="6">
    <source>
        <dbReference type="ARBA" id="ARBA00022989"/>
    </source>
</evidence>
<keyword evidence="11" id="KW-1185">Reference proteome</keyword>
<dbReference type="InterPro" id="IPR005344">
    <property type="entry name" value="TMEM33/Pom33"/>
</dbReference>
<dbReference type="GO" id="GO:0005861">
    <property type="term" value="C:troponin complex"/>
    <property type="evidence" value="ECO:0007669"/>
    <property type="project" value="InterPro"/>
</dbReference>
<dbReference type="EMBL" id="CADEPI010000009">
    <property type="protein sequence ID" value="CAB3362506.1"/>
    <property type="molecule type" value="Genomic_DNA"/>
</dbReference>
<evidence type="ECO:0000256" key="8">
    <source>
        <dbReference type="SAM" id="MobiDB-lite"/>
    </source>
</evidence>
<gene>
    <name evidence="10" type="ORF">CLODIP_2_CD14333</name>
</gene>
<name>A0A8S1BSP4_9INSE</name>
<dbReference type="Gene3D" id="1.20.5.350">
    <property type="match status" value="1"/>
</dbReference>
<feature type="compositionally biased region" description="Basic and acidic residues" evidence="8">
    <location>
        <begin position="482"/>
        <end position="493"/>
    </location>
</feature>
<feature type="region of interest" description="Disordered" evidence="8">
    <location>
        <begin position="386"/>
        <end position="493"/>
    </location>
</feature>
<dbReference type="PANTHER" id="PTHR12703">
    <property type="entry name" value="TRANSMEMBRANE PROTEIN 33"/>
    <property type="match status" value="1"/>
</dbReference>
<feature type="transmembrane region" description="Helical" evidence="9">
    <location>
        <begin position="106"/>
        <end position="133"/>
    </location>
</feature>
<organism evidence="10 11">
    <name type="scientific">Cloeon dipterum</name>
    <dbReference type="NCBI Taxonomy" id="197152"/>
    <lineage>
        <taxon>Eukaryota</taxon>
        <taxon>Metazoa</taxon>
        <taxon>Ecdysozoa</taxon>
        <taxon>Arthropoda</taxon>
        <taxon>Hexapoda</taxon>
        <taxon>Insecta</taxon>
        <taxon>Pterygota</taxon>
        <taxon>Palaeoptera</taxon>
        <taxon>Ephemeroptera</taxon>
        <taxon>Pisciforma</taxon>
        <taxon>Baetidae</taxon>
        <taxon>Cloeon</taxon>
    </lineage>
</organism>
<feature type="transmembrane region" description="Helical" evidence="9">
    <location>
        <begin position="40"/>
        <end position="61"/>
    </location>
</feature>
<dbReference type="GO" id="GO:0061024">
    <property type="term" value="P:membrane organization"/>
    <property type="evidence" value="ECO:0007669"/>
    <property type="project" value="TreeGrafter"/>
</dbReference>
<feature type="compositionally biased region" description="Basic and acidic residues" evidence="8">
    <location>
        <begin position="386"/>
        <end position="396"/>
    </location>
</feature>
<evidence type="ECO:0000313" key="11">
    <source>
        <dbReference type="Proteomes" id="UP000494165"/>
    </source>
</evidence>
<feature type="compositionally biased region" description="Polar residues" evidence="8">
    <location>
        <begin position="1"/>
        <end position="19"/>
    </location>
</feature>
<comment type="caution">
    <text evidence="10">The sequence shown here is derived from an EMBL/GenBank/DDBJ whole genome shotgun (WGS) entry which is preliminary data.</text>
</comment>
<dbReference type="Proteomes" id="UP000494165">
    <property type="component" value="Unassembled WGS sequence"/>
</dbReference>
<reference evidence="10 11" key="1">
    <citation type="submission" date="2020-04" db="EMBL/GenBank/DDBJ databases">
        <authorList>
            <person name="Alioto T."/>
            <person name="Alioto T."/>
            <person name="Gomez Garrido J."/>
        </authorList>
    </citation>
    <scope>NUCLEOTIDE SEQUENCE [LARGE SCALE GENOMIC DNA]</scope>
</reference>
<dbReference type="OrthoDB" id="330499at2759"/>
<keyword evidence="7 9" id="KW-0472">Membrane</keyword>
<dbReference type="InterPro" id="IPR051645">
    <property type="entry name" value="PER33/POM33_regulator"/>
</dbReference>
<comment type="similarity">
    <text evidence="3">Belongs to the PER33/POM33 family.</text>
</comment>
<dbReference type="InterPro" id="IPR001978">
    <property type="entry name" value="Troponin"/>
</dbReference>
<dbReference type="GO" id="GO:0005783">
    <property type="term" value="C:endoplasmic reticulum"/>
    <property type="evidence" value="ECO:0007669"/>
    <property type="project" value="TreeGrafter"/>
</dbReference>
<evidence type="ECO:0000313" key="10">
    <source>
        <dbReference type="EMBL" id="CAB3362506.1"/>
    </source>
</evidence>
<comment type="function">
    <text evidence="1">Troponin T is the tropomyosin-binding subunit of troponin, the thin filament regulatory complex which confers calcium-sensitivity to striated muscle actomyosin ATPase activity.</text>
</comment>
<sequence>MSSDANSGQDSPQQEQQRPAGNPLNWNGFVEHIKSHKLDFALWCTRVGTIFFTLMYFIPLTGNAYNSYYKALMANAATSALRLHLRLPQVQLSQQFFAQLIAEDSCHYLFFSLIFLYVSPVALVLLPVFLFALLHSASYSLTLLDQLGQNSWWGARMLISLVEFQSVNILRMVAFTEIFLMPFVIIMIFLGKAGLLTPLIYYNFLTLRYASRRNPYTRNMFHEIRVHLEATANKPSFPAFLKGPVQNGIALAAFLFGSLVLHVHCETFLFLANPLEEPKPCRTKRACTPTRITVDAPALHIAVDFHSIINVHTCVPSFLSCPASDLISDPKRDEVEVEHHATKSVADEEEKGGDPEFIKNQQQKSSNLDEQLKEYIAEWRKQRSKEEDDLKRLKEKQAKRKVARADEEKRLALKKKEEEERRVREAEEKKQREIDEKRKRLEEAERKRQAMMQSMKNQAQKGPNFTITKKDNTFNLSNAQIERSKTKEQLEEEKKISLSFRIKPLELDGLNSIKLKNKARELWDAIVKLETEKYDLEERMKRQDYDLKELKERQKQQLRHKAQKKGLDPE</sequence>
<feature type="transmembrane region" description="Helical" evidence="9">
    <location>
        <begin position="249"/>
        <end position="272"/>
    </location>
</feature>
<keyword evidence="6 9" id="KW-1133">Transmembrane helix</keyword>
<dbReference type="Pfam" id="PF03661">
    <property type="entry name" value="TMEM33_Pom33"/>
    <property type="match status" value="1"/>
</dbReference>
<evidence type="ECO:0000256" key="3">
    <source>
        <dbReference type="ARBA" id="ARBA00007322"/>
    </source>
</evidence>
<protein>
    <submittedName>
        <fullName evidence="10">Uncharacterized protein</fullName>
    </submittedName>
</protein>
<accession>A0A8S1BSP4</accession>
<evidence type="ECO:0000256" key="2">
    <source>
        <dbReference type="ARBA" id="ARBA00004141"/>
    </source>
</evidence>
<feature type="region of interest" description="Disordered" evidence="8">
    <location>
        <begin position="1"/>
        <end position="21"/>
    </location>
</feature>